<dbReference type="InterPro" id="IPR017911">
    <property type="entry name" value="MacB-like_ATP-bd"/>
</dbReference>
<dbReference type="GO" id="GO:0022857">
    <property type="term" value="F:transmembrane transporter activity"/>
    <property type="evidence" value="ECO:0007669"/>
    <property type="project" value="TreeGrafter"/>
</dbReference>
<dbReference type="CDD" id="cd03255">
    <property type="entry name" value="ABC_MJ0796_LolCDE_FtsE"/>
    <property type="match status" value="1"/>
</dbReference>
<dbReference type="SMART" id="SM00382">
    <property type="entry name" value="AAA"/>
    <property type="match status" value="1"/>
</dbReference>
<dbReference type="GO" id="GO:0005886">
    <property type="term" value="C:plasma membrane"/>
    <property type="evidence" value="ECO:0007669"/>
    <property type="project" value="TreeGrafter"/>
</dbReference>
<reference evidence="5 6" key="1">
    <citation type="submission" date="2010-12" db="EMBL/GenBank/DDBJ databases">
        <title>Whole genome sequence of Anaerolinea thermophila UNI-1.</title>
        <authorList>
            <person name="Narita-Yamada S."/>
            <person name="Kishi E."/>
            <person name="Watanabe Y."/>
            <person name="Takasaki K."/>
            <person name="Ankai A."/>
            <person name="Oguchi A."/>
            <person name="Fukui S."/>
            <person name="Takahashi M."/>
            <person name="Yashiro I."/>
            <person name="Hosoyama A."/>
            <person name="Sekiguchi Y."/>
            <person name="Hanada S."/>
            <person name="Fujita N."/>
        </authorList>
    </citation>
    <scope>NUCLEOTIDE SEQUENCE [LARGE SCALE GENOMIC DNA]</scope>
    <source>
        <strain evidence="6">DSM 14523 / JCM 11388 / NBRC 100420 / UNI-1</strain>
    </source>
</reference>
<keyword evidence="3 5" id="KW-0067">ATP-binding</keyword>
<name>E8N2K0_ANATU</name>
<evidence type="ECO:0000259" key="4">
    <source>
        <dbReference type="PROSITE" id="PS50893"/>
    </source>
</evidence>
<dbReference type="EMBL" id="AP012029">
    <property type="protein sequence ID" value="BAJ62806.1"/>
    <property type="molecule type" value="Genomic_DNA"/>
</dbReference>
<dbReference type="PROSITE" id="PS50893">
    <property type="entry name" value="ABC_TRANSPORTER_2"/>
    <property type="match status" value="1"/>
</dbReference>
<dbReference type="FunFam" id="3.40.50.300:FF:000032">
    <property type="entry name" value="Export ABC transporter ATP-binding protein"/>
    <property type="match status" value="1"/>
</dbReference>
<evidence type="ECO:0000256" key="3">
    <source>
        <dbReference type="ARBA" id="ARBA00022840"/>
    </source>
</evidence>
<organism evidence="5 6">
    <name type="scientific">Anaerolinea thermophila (strain DSM 14523 / JCM 11388 / NBRC 100420 / UNI-1)</name>
    <dbReference type="NCBI Taxonomy" id="926569"/>
    <lineage>
        <taxon>Bacteria</taxon>
        <taxon>Bacillati</taxon>
        <taxon>Chloroflexota</taxon>
        <taxon>Anaerolineae</taxon>
        <taxon>Anaerolineales</taxon>
        <taxon>Anaerolineaceae</taxon>
        <taxon>Anaerolinea</taxon>
    </lineage>
</organism>
<dbReference type="Pfam" id="PF00005">
    <property type="entry name" value="ABC_tran"/>
    <property type="match status" value="1"/>
</dbReference>
<dbReference type="Gene3D" id="3.40.50.300">
    <property type="entry name" value="P-loop containing nucleotide triphosphate hydrolases"/>
    <property type="match status" value="1"/>
</dbReference>
<proteinExistence type="predicted"/>
<dbReference type="SUPFAM" id="SSF52540">
    <property type="entry name" value="P-loop containing nucleoside triphosphate hydrolases"/>
    <property type="match status" value="1"/>
</dbReference>
<accession>E8N2K0</accession>
<dbReference type="KEGG" id="atm:ANT_07720"/>
<dbReference type="HOGENOM" id="CLU_000604_1_22_0"/>
<dbReference type="InterPro" id="IPR017871">
    <property type="entry name" value="ABC_transporter-like_CS"/>
</dbReference>
<dbReference type="Proteomes" id="UP000008922">
    <property type="component" value="Chromosome"/>
</dbReference>
<dbReference type="PANTHER" id="PTHR24220">
    <property type="entry name" value="IMPORT ATP-BINDING PROTEIN"/>
    <property type="match status" value="1"/>
</dbReference>
<sequence length="243" mass="26649">MTSGATISIRQLRKTYVMGRVRVHALAGVDMDIPAGSFTVVMGPSGSGKSTLLYLLGGLERPTSGQILVDGKDLSAMDENALALYRRSTVGFVFQQFNLVPSMTALENVAFPMRFSGIRTGERLKRAKDLLTQVGLATHVKHRPTEMSGGQQQRVAIARALVHNPRLILADEPTGNLDSVTGYSIMQLLSELHQQGRTVMVVTHDPRMLRFATHTIYLLDGRVVSRDDFEKASALPEDEKNVS</sequence>
<dbReference type="RefSeq" id="WP_013559199.1">
    <property type="nucleotide sequence ID" value="NC_014960.1"/>
</dbReference>
<dbReference type="InterPro" id="IPR003593">
    <property type="entry name" value="AAA+_ATPase"/>
</dbReference>
<dbReference type="GO" id="GO:0098796">
    <property type="term" value="C:membrane protein complex"/>
    <property type="evidence" value="ECO:0007669"/>
    <property type="project" value="UniProtKB-ARBA"/>
</dbReference>
<dbReference type="STRING" id="926569.ANT_07720"/>
<keyword evidence="2" id="KW-0547">Nucleotide-binding</keyword>
<dbReference type="OrthoDB" id="9804270at2"/>
<evidence type="ECO:0000313" key="5">
    <source>
        <dbReference type="EMBL" id="BAJ62806.1"/>
    </source>
</evidence>
<gene>
    <name evidence="5" type="ordered locus">ANT_07720</name>
</gene>
<feature type="domain" description="ABC transporter" evidence="4">
    <location>
        <begin position="7"/>
        <end position="242"/>
    </location>
</feature>
<dbReference type="InterPro" id="IPR003439">
    <property type="entry name" value="ABC_transporter-like_ATP-bd"/>
</dbReference>
<dbReference type="GO" id="GO:0016887">
    <property type="term" value="F:ATP hydrolysis activity"/>
    <property type="evidence" value="ECO:0007669"/>
    <property type="project" value="InterPro"/>
</dbReference>
<evidence type="ECO:0000256" key="1">
    <source>
        <dbReference type="ARBA" id="ARBA00022448"/>
    </source>
</evidence>
<dbReference type="PROSITE" id="PS00211">
    <property type="entry name" value="ABC_TRANSPORTER_1"/>
    <property type="match status" value="1"/>
</dbReference>
<protein>
    <submittedName>
        <fullName evidence="5">ABC transporter ATP-binding protein</fullName>
    </submittedName>
</protein>
<keyword evidence="1" id="KW-0813">Transport</keyword>
<evidence type="ECO:0000256" key="2">
    <source>
        <dbReference type="ARBA" id="ARBA00022741"/>
    </source>
</evidence>
<dbReference type="InterPro" id="IPR027417">
    <property type="entry name" value="P-loop_NTPase"/>
</dbReference>
<evidence type="ECO:0000313" key="6">
    <source>
        <dbReference type="Proteomes" id="UP000008922"/>
    </source>
</evidence>
<dbReference type="AlphaFoldDB" id="E8N2K0"/>
<dbReference type="InParanoid" id="E8N2K0"/>
<dbReference type="eggNOG" id="COG1136">
    <property type="taxonomic scope" value="Bacteria"/>
</dbReference>
<dbReference type="InterPro" id="IPR015854">
    <property type="entry name" value="ABC_transpr_LolD-like"/>
</dbReference>
<dbReference type="GO" id="GO:0005524">
    <property type="term" value="F:ATP binding"/>
    <property type="evidence" value="ECO:0007669"/>
    <property type="project" value="UniProtKB-KW"/>
</dbReference>
<keyword evidence="6" id="KW-1185">Reference proteome</keyword>